<evidence type="ECO:0000256" key="7">
    <source>
        <dbReference type="SAM" id="Phobius"/>
    </source>
</evidence>
<dbReference type="InterPro" id="IPR024962">
    <property type="entry name" value="YukD-like"/>
</dbReference>
<dbReference type="Gene3D" id="3.10.20.90">
    <property type="entry name" value="Phosphatidylinositol 3-kinase Catalytic Subunit, Chain A, domain 1"/>
    <property type="match status" value="1"/>
</dbReference>
<dbReference type="AlphaFoldDB" id="A0A420XN03"/>
<keyword evidence="5 7" id="KW-1133">Transmembrane helix</keyword>
<reference evidence="9 10" key="1">
    <citation type="submission" date="2018-10" db="EMBL/GenBank/DDBJ databases">
        <title>Genomic Encyclopedia of Archaeal and Bacterial Type Strains, Phase II (KMG-II): from individual species to whole genera.</title>
        <authorList>
            <person name="Goeker M."/>
        </authorList>
    </citation>
    <scope>NUCLEOTIDE SEQUENCE [LARGE SCALE GENOMIC DNA]</scope>
    <source>
        <strain evidence="9 10">RP-AC37</strain>
    </source>
</reference>
<dbReference type="EMBL" id="RBWV01000013">
    <property type="protein sequence ID" value="RKS72664.1"/>
    <property type="molecule type" value="Genomic_DNA"/>
</dbReference>
<feature type="transmembrane region" description="Helical" evidence="7">
    <location>
        <begin position="268"/>
        <end position="288"/>
    </location>
</feature>
<feature type="transmembrane region" description="Helical" evidence="7">
    <location>
        <begin position="215"/>
        <end position="234"/>
    </location>
</feature>
<dbReference type="InterPro" id="IPR006707">
    <property type="entry name" value="T7SS_EccD"/>
</dbReference>
<evidence type="ECO:0000256" key="1">
    <source>
        <dbReference type="ARBA" id="ARBA00004651"/>
    </source>
</evidence>
<accession>A0A420XN03</accession>
<evidence type="ECO:0000256" key="4">
    <source>
        <dbReference type="ARBA" id="ARBA00022692"/>
    </source>
</evidence>
<organism evidence="9 10">
    <name type="scientific">Motilibacter peucedani</name>
    <dbReference type="NCBI Taxonomy" id="598650"/>
    <lineage>
        <taxon>Bacteria</taxon>
        <taxon>Bacillati</taxon>
        <taxon>Actinomycetota</taxon>
        <taxon>Actinomycetes</taxon>
        <taxon>Motilibacterales</taxon>
        <taxon>Motilibacteraceae</taxon>
        <taxon>Motilibacter</taxon>
    </lineage>
</organism>
<dbReference type="Proteomes" id="UP000281955">
    <property type="component" value="Unassembled WGS sequence"/>
</dbReference>
<evidence type="ECO:0000256" key="3">
    <source>
        <dbReference type="ARBA" id="ARBA00022475"/>
    </source>
</evidence>
<evidence type="ECO:0000256" key="2">
    <source>
        <dbReference type="ARBA" id="ARBA00006162"/>
    </source>
</evidence>
<dbReference type="RefSeq" id="WP_183061986.1">
    <property type="nucleotide sequence ID" value="NZ_RBWV01000013.1"/>
</dbReference>
<keyword evidence="6 7" id="KW-0472">Membrane</keyword>
<sequence>MAATQQAGLARVTVVAPHTRVDLALPHAATIAELLSSLLRVTGEEAAGPYDADGGWVLSRFAAPPLDAGRTVESLAIRDGEVLYLSPRERAQPSPVFDDIVDAVATTAGDPQRRWTPATTRTAGLLAGLLGLLAATAAAGSALDAAGVSRTTAVAVLAATGGSALALVAVAGVLSRAFGDAVAGAVAAAGAVALATVAGVAAVVVSGSSATGREALAAAGGTGLVAVLLGLLAVGDFLPVFVGAGSSALVAALAGLGASATGCQPQNLAAVTGALALGLQAALPVLSLRLARMPLPRLPADLTGQARDDEALAGVDTLRRGRAAADVLTALLAADALVVAASGVVLAVAGGTAARWLAGILALALVMRARTHPARGERGVLLLAGLTVAGVLVAVLTADAGAPGRAAAAFPALAIAGLVVLLATVAGVGREPSPYWWRLLDLVEIAALVAVVPVALAVPGAYGYMHGLGG</sequence>
<dbReference type="InParanoid" id="A0A420XN03"/>
<proteinExistence type="inferred from homology"/>
<feature type="transmembrane region" description="Helical" evidence="7">
    <location>
        <begin position="353"/>
        <end position="369"/>
    </location>
</feature>
<feature type="transmembrane region" description="Helical" evidence="7">
    <location>
        <begin position="123"/>
        <end position="143"/>
    </location>
</feature>
<dbReference type="GO" id="GO:0005886">
    <property type="term" value="C:plasma membrane"/>
    <property type="evidence" value="ECO:0007669"/>
    <property type="project" value="UniProtKB-SubCell"/>
</dbReference>
<evidence type="ECO:0000313" key="10">
    <source>
        <dbReference type="Proteomes" id="UP000281955"/>
    </source>
</evidence>
<feature type="transmembrane region" description="Helical" evidence="7">
    <location>
        <begin position="241"/>
        <end position="262"/>
    </location>
</feature>
<protein>
    <submittedName>
        <fullName evidence="9">Type VII secretion integral membrane protein EccD</fullName>
    </submittedName>
</protein>
<dbReference type="Pfam" id="PF08817">
    <property type="entry name" value="YukD"/>
    <property type="match status" value="1"/>
</dbReference>
<evidence type="ECO:0000256" key="5">
    <source>
        <dbReference type="ARBA" id="ARBA00022989"/>
    </source>
</evidence>
<evidence type="ECO:0000313" key="9">
    <source>
        <dbReference type="EMBL" id="RKS72664.1"/>
    </source>
</evidence>
<comment type="subcellular location">
    <subcellularLocation>
        <location evidence="1">Cell membrane</location>
        <topology evidence="1">Multi-pass membrane protein</topology>
    </subcellularLocation>
</comment>
<feature type="transmembrane region" description="Helical" evidence="7">
    <location>
        <begin position="327"/>
        <end position="347"/>
    </location>
</feature>
<keyword evidence="10" id="KW-1185">Reference proteome</keyword>
<feature type="transmembrane region" description="Helical" evidence="7">
    <location>
        <begin position="181"/>
        <end position="203"/>
    </location>
</feature>
<feature type="domain" description="EccD-like transmembrane" evidence="8">
    <location>
        <begin position="120"/>
        <end position="468"/>
    </location>
</feature>
<evidence type="ECO:0000259" key="8">
    <source>
        <dbReference type="Pfam" id="PF19053"/>
    </source>
</evidence>
<feature type="transmembrane region" description="Helical" evidence="7">
    <location>
        <begin position="155"/>
        <end position="174"/>
    </location>
</feature>
<comment type="similarity">
    <text evidence="2">Belongs to the EccD/Snm4 family.</text>
</comment>
<keyword evidence="3" id="KW-1003">Cell membrane</keyword>
<dbReference type="Pfam" id="PF19053">
    <property type="entry name" value="EccD"/>
    <property type="match status" value="1"/>
</dbReference>
<feature type="transmembrane region" description="Helical" evidence="7">
    <location>
        <begin position="440"/>
        <end position="465"/>
    </location>
</feature>
<comment type="caution">
    <text evidence="9">The sequence shown here is derived from an EMBL/GenBank/DDBJ whole genome shotgun (WGS) entry which is preliminary data.</text>
</comment>
<dbReference type="InterPro" id="IPR044049">
    <property type="entry name" value="EccD_transm"/>
</dbReference>
<dbReference type="NCBIfam" id="TIGR03920">
    <property type="entry name" value="T7SS_EccD"/>
    <property type="match status" value="1"/>
</dbReference>
<gene>
    <name evidence="9" type="ORF">CLV35_2912</name>
</gene>
<dbReference type="PIRSF" id="PIRSF017804">
    <property type="entry name" value="Secretion_EccD1"/>
    <property type="match status" value="1"/>
</dbReference>
<feature type="transmembrane region" description="Helical" evidence="7">
    <location>
        <begin position="408"/>
        <end position="428"/>
    </location>
</feature>
<feature type="transmembrane region" description="Helical" evidence="7">
    <location>
        <begin position="381"/>
        <end position="402"/>
    </location>
</feature>
<keyword evidence="4 7" id="KW-0812">Transmembrane</keyword>
<name>A0A420XN03_9ACTN</name>
<evidence type="ECO:0000256" key="6">
    <source>
        <dbReference type="ARBA" id="ARBA00023136"/>
    </source>
</evidence>